<feature type="transmembrane region" description="Helical" evidence="10">
    <location>
        <begin position="15"/>
        <end position="37"/>
    </location>
</feature>
<dbReference type="Pfam" id="PF00512">
    <property type="entry name" value="HisKA"/>
    <property type="match status" value="1"/>
</dbReference>
<evidence type="ECO:0000259" key="11">
    <source>
        <dbReference type="PROSITE" id="PS50109"/>
    </source>
</evidence>
<dbReference type="PROSITE" id="PS50109">
    <property type="entry name" value="HIS_KIN"/>
    <property type="match status" value="1"/>
</dbReference>
<dbReference type="SMART" id="SM00387">
    <property type="entry name" value="HATPase_c"/>
    <property type="match status" value="1"/>
</dbReference>
<keyword evidence="13" id="KW-1185">Reference proteome</keyword>
<dbReference type="Gene3D" id="3.30.565.10">
    <property type="entry name" value="Histidine kinase-like ATPase, C-terminal domain"/>
    <property type="match status" value="1"/>
</dbReference>
<feature type="domain" description="Histidine kinase" evidence="11">
    <location>
        <begin position="361"/>
        <end position="580"/>
    </location>
</feature>
<dbReference type="InterPro" id="IPR036097">
    <property type="entry name" value="HisK_dim/P_sf"/>
</dbReference>
<evidence type="ECO:0000313" key="13">
    <source>
        <dbReference type="Proteomes" id="UP000600247"/>
    </source>
</evidence>
<keyword evidence="8" id="KW-0067">ATP-binding</keyword>
<dbReference type="GO" id="GO:0005886">
    <property type="term" value="C:plasma membrane"/>
    <property type="evidence" value="ECO:0007669"/>
    <property type="project" value="TreeGrafter"/>
</dbReference>
<dbReference type="Proteomes" id="UP000600247">
    <property type="component" value="Unassembled WGS sequence"/>
</dbReference>
<comment type="caution">
    <text evidence="12">The sequence shown here is derived from an EMBL/GenBank/DDBJ whole genome shotgun (WGS) entry which is preliminary data.</text>
</comment>
<dbReference type="GO" id="GO:0000155">
    <property type="term" value="F:phosphorelay sensor kinase activity"/>
    <property type="evidence" value="ECO:0007669"/>
    <property type="project" value="InterPro"/>
</dbReference>
<evidence type="ECO:0000256" key="7">
    <source>
        <dbReference type="ARBA" id="ARBA00022777"/>
    </source>
</evidence>
<evidence type="ECO:0000256" key="5">
    <source>
        <dbReference type="ARBA" id="ARBA00022679"/>
    </source>
</evidence>
<proteinExistence type="predicted"/>
<dbReference type="InterPro" id="IPR003594">
    <property type="entry name" value="HATPase_dom"/>
</dbReference>
<evidence type="ECO:0000256" key="1">
    <source>
        <dbReference type="ARBA" id="ARBA00000085"/>
    </source>
</evidence>
<dbReference type="Gene3D" id="1.10.287.130">
    <property type="match status" value="1"/>
</dbReference>
<dbReference type="EMBL" id="BMHY01000005">
    <property type="protein sequence ID" value="GGG71425.1"/>
    <property type="molecule type" value="Genomic_DNA"/>
</dbReference>
<dbReference type="GO" id="GO:0004721">
    <property type="term" value="F:phosphoprotein phosphatase activity"/>
    <property type="evidence" value="ECO:0007669"/>
    <property type="project" value="TreeGrafter"/>
</dbReference>
<accession>A0A917H8Z2</accession>
<dbReference type="PANTHER" id="PTHR45453:SF1">
    <property type="entry name" value="PHOSPHATE REGULON SENSOR PROTEIN PHOR"/>
    <property type="match status" value="1"/>
</dbReference>
<evidence type="ECO:0000256" key="3">
    <source>
        <dbReference type="ARBA" id="ARBA00012438"/>
    </source>
</evidence>
<keyword evidence="5" id="KW-0808">Transferase</keyword>
<dbReference type="GO" id="GO:0016036">
    <property type="term" value="P:cellular response to phosphate starvation"/>
    <property type="evidence" value="ECO:0007669"/>
    <property type="project" value="TreeGrafter"/>
</dbReference>
<dbReference type="AlphaFoldDB" id="A0A917H8Z2"/>
<evidence type="ECO:0000256" key="4">
    <source>
        <dbReference type="ARBA" id="ARBA00022553"/>
    </source>
</evidence>
<evidence type="ECO:0000256" key="8">
    <source>
        <dbReference type="ARBA" id="ARBA00022840"/>
    </source>
</evidence>
<name>A0A917H8Z2_9BACL</name>
<reference evidence="12 13" key="1">
    <citation type="journal article" date="2014" name="Int. J. Syst. Evol. Microbiol.">
        <title>Complete genome sequence of Corynebacterium casei LMG S-19264T (=DSM 44701T), isolated from a smear-ripened cheese.</title>
        <authorList>
            <consortium name="US DOE Joint Genome Institute (JGI-PGF)"/>
            <person name="Walter F."/>
            <person name="Albersmeier A."/>
            <person name="Kalinowski J."/>
            <person name="Ruckert C."/>
        </authorList>
    </citation>
    <scope>NUCLEOTIDE SEQUENCE [LARGE SCALE GENOMIC DNA]</scope>
    <source>
        <strain evidence="12 13">CGMCC 1.15286</strain>
    </source>
</reference>
<keyword evidence="6" id="KW-0547">Nucleotide-binding</keyword>
<dbReference type="SUPFAM" id="SSF55874">
    <property type="entry name" value="ATPase domain of HSP90 chaperone/DNA topoisomerase II/histidine kinase"/>
    <property type="match status" value="1"/>
</dbReference>
<sequence>MKLQRRLAIHFTYQLAAYSILVVGMIVAMVLVMVNVVTREEIKRNFPVNGLESIVTGTYFTNGEIQMSKQWQDVITERNAWLQVVDVKGNVIFEVNTNGEQPQAYTLTELVNMQDKKQGGPYHIETFLDDTYSSPLFFLLGYENSRLKGLAQLHEQYGSSGLVLAAEIPSVERKLKETGSYLTIVDPKGEELQAIGEKEVAPRHYDPLEVIAMRQSPGAYDTTITIYSSEEGAPAWILHTPNSDNSGLGKWMYGTELWQFALLVACILLFSLALSVWHGYRYARPLLLFTGWFERMEKGLYEEVLTPKDRRKLFRRRGQLKLRYRLYKEVLQSFYSMAEQLAQTEKDRVKLEQMREEWMSGISHDLRTPLSTIQGYGYILESSSAGSWSEDELRDMGTQIREKGEYMLELITDFSHISELKQQHTAGIIRSRVELSELLRVSVLAYVNDATLSAAQFRYEGEEAPLLIYGNEKWLQRLFENLLSNAVKHNPSDVIVSVSSGMVNDEVYIRVEDNGVGMDAVTRQKLFERYYRGTNTEESTEGTGLGMSIAKMVVEAHDGRIEVHSEAGEGTRITVYLPAA</sequence>
<dbReference type="SMART" id="SM00388">
    <property type="entry name" value="HisKA"/>
    <property type="match status" value="1"/>
</dbReference>
<dbReference type="PANTHER" id="PTHR45453">
    <property type="entry name" value="PHOSPHATE REGULON SENSOR PROTEIN PHOR"/>
    <property type="match status" value="1"/>
</dbReference>
<dbReference type="RefSeq" id="WP_188889894.1">
    <property type="nucleotide sequence ID" value="NZ_BMHY01000005.1"/>
</dbReference>
<dbReference type="InterPro" id="IPR036890">
    <property type="entry name" value="HATPase_C_sf"/>
</dbReference>
<evidence type="ECO:0000256" key="9">
    <source>
        <dbReference type="ARBA" id="ARBA00023012"/>
    </source>
</evidence>
<dbReference type="SUPFAM" id="SSF47384">
    <property type="entry name" value="Homodimeric domain of signal transducing histidine kinase"/>
    <property type="match status" value="1"/>
</dbReference>
<evidence type="ECO:0000256" key="6">
    <source>
        <dbReference type="ARBA" id="ARBA00022741"/>
    </source>
</evidence>
<keyword evidence="9" id="KW-0902">Two-component regulatory system</keyword>
<keyword evidence="7 12" id="KW-0418">Kinase</keyword>
<keyword evidence="10" id="KW-0472">Membrane</keyword>
<organism evidence="12 13">
    <name type="scientific">Paenibacillus radicis</name>
    <name type="common">ex Gao et al. 2016</name>
    <dbReference type="NCBI Taxonomy" id="1737354"/>
    <lineage>
        <taxon>Bacteria</taxon>
        <taxon>Bacillati</taxon>
        <taxon>Bacillota</taxon>
        <taxon>Bacilli</taxon>
        <taxon>Bacillales</taxon>
        <taxon>Paenibacillaceae</taxon>
        <taxon>Paenibacillus</taxon>
    </lineage>
</organism>
<dbReference type="CDD" id="cd00082">
    <property type="entry name" value="HisKA"/>
    <property type="match status" value="1"/>
</dbReference>
<dbReference type="InterPro" id="IPR003661">
    <property type="entry name" value="HisK_dim/P_dom"/>
</dbReference>
<evidence type="ECO:0000256" key="10">
    <source>
        <dbReference type="SAM" id="Phobius"/>
    </source>
</evidence>
<gene>
    <name evidence="12" type="ORF">GCM10010918_28700</name>
</gene>
<dbReference type="EC" id="2.7.13.3" evidence="3"/>
<protein>
    <recommendedName>
        <fullName evidence="3">histidine kinase</fullName>
        <ecNumber evidence="3">2.7.13.3</ecNumber>
    </recommendedName>
</protein>
<dbReference type="InterPro" id="IPR050351">
    <property type="entry name" value="BphY/WalK/GraS-like"/>
</dbReference>
<keyword evidence="10" id="KW-0812">Transmembrane</keyword>
<dbReference type="Pfam" id="PF02518">
    <property type="entry name" value="HATPase_c"/>
    <property type="match status" value="1"/>
</dbReference>
<comment type="catalytic activity">
    <reaction evidence="1">
        <text>ATP + protein L-histidine = ADP + protein N-phospho-L-histidine.</text>
        <dbReference type="EC" id="2.7.13.3"/>
    </reaction>
</comment>
<feature type="transmembrane region" description="Helical" evidence="10">
    <location>
        <begin position="260"/>
        <end position="280"/>
    </location>
</feature>
<evidence type="ECO:0000256" key="2">
    <source>
        <dbReference type="ARBA" id="ARBA00004370"/>
    </source>
</evidence>
<keyword evidence="4" id="KW-0597">Phosphoprotein</keyword>
<dbReference type="GO" id="GO:0005524">
    <property type="term" value="F:ATP binding"/>
    <property type="evidence" value="ECO:0007669"/>
    <property type="project" value="UniProtKB-KW"/>
</dbReference>
<dbReference type="InterPro" id="IPR004358">
    <property type="entry name" value="Sig_transdc_His_kin-like_C"/>
</dbReference>
<evidence type="ECO:0000313" key="12">
    <source>
        <dbReference type="EMBL" id="GGG71425.1"/>
    </source>
</evidence>
<dbReference type="InterPro" id="IPR005467">
    <property type="entry name" value="His_kinase_dom"/>
</dbReference>
<dbReference type="PRINTS" id="PR00344">
    <property type="entry name" value="BCTRLSENSOR"/>
</dbReference>
<comment type="subcellular location">
    <subcellularLocation>
        <location evidence="2">Membrane</location>
    </subcellularLocation>
</comment>
<keyword evidence="10" id="KW-1133">Transmembrane helix</keyword>
<dbReference type="CDD" id="cd00075">
    <property type="entry name" value="HATPase"/>
    <property type="match status" value="1"/>
</dbReference>